<feature type="region of interest" description="Disordered" evidence="1">
    <location>
        <begin position="1"/>
        <end position="59"/>
    </location>
</feature>
<proteinExistence type="predicted"/>
<feature type="compositionally biased region" description="Polar residues" evidence="1">
    <location>
        <begin position="20"/>
        <end position="32"/>
    </location>
</feature>
<evidence type="ECO:0000256" key="1">
    <source>
        <dbReference type="SAM" id="MobiDB-lite"/>
    </source>
</evidence>
<protein>
    <submittedName>
        <fullName evidence="2">Uncharacterized protein</fullName>
    </submittedName>
</protein>
<feature type="compositionally biased region" description="Polar residues" evidence="1">
    <location>
        <begin position="39"/>
        <end position="59"/>
    </location>
</feature>
<keyword evidence="3" id="KW-1185">Reference proteome</keyword>
<reference evidence="2" key="1">
    <citation type="journal article" date="2020" name="bioRxiv">
        <title>Whole genome comparisons of ergot fungi reveals the divergence and evolution of species within the genus Claviceps are the result of varying mechanisms driving genome evolution and host range expansion.</title>
        <authorList>
            <person name="Wyka S.A."/>
            <person name="Mondo S.J."/>
            <person name="Liu M."/>
            <person name="Dettman J."/>
            <person name="Nalam V."/>
            <person name="Broders K.D."/>
        </authorList>
    </citation>
    <scope>NUCLEOTIDE SEQUENCE</scope>
    <source>
        <strain evidence="2">CCC 602</strain>
    </source>
</reference>
<feature type="non-terminal residue" evidence="2">
    <location>
        <position position="59"/>
    </location>
</feature>
<dbReference type="AlphaFoldDB" id="A0A9P7SVH7"/>
<evidence type="ECO:0000313" key="3">
    <source>
        <dbReference type="Proteomes" id="UP000748025"/>
    </source>
</evidence>
<sequence length="59" mass="6436">MTQDGITSMAPTSGRRCSAPASNSRVPMSSSAPRPRHVSTPSQLRPADRTSSLKQQRRR</sequence>
<comment type="caution">
    <text evidence="2">The sequence shown here is derived from an EMBL/GenBank/DDBJ whole genome shotgun (WGS) entry which is preliminary data.</text>
</comment>
<dbReference type="EMBL" id="SRPW01005028">
    <property type="protein sequence ID" value="KAG5979021.1"/>
    <property type="molecule type" value="Genomic_DNA"/>
</dbReference>
<dbReference type="Proteomes" id="UP000748025">
    <property type="component" value="Unassembled WGS sequence"/>
</dbReference>
<gene>
    <name evidence="2" type="ORF">E4U43_006960</name>
</gene>
<evidence type="ECO:0000313" key="2">
    <source>
        <dbReference type="EMBL" id="KAG5979021.1"/>
    </source>
</evidence>
<name>A0A9P7SVH7_9HYPO</name>
<organism evidence="2 3">
    <name type="scientific">Claviceps pusilla</name>
    <dbReference type="NCBI Taxonomy" id="123648"/>
    <lineage>
        <taxon>Eukaryota</taxon>
        <taxon>Fungi</taxon>
        <taxon>Dikarya</taxon>
        <taxon>Ascomycota</taxon>
        <taxon>Pezizomycotina</taxon>
        <taxon>Sordariomycetes</taxon>
        <taxon>Hypocreomycetidae</taxon>
        <taxon>Hypocreales</taxon>
        <taxon>Clavicipitaceae</taxon>
        <taxon>Claviceps</taxon>
    </lineage>
</organism>
<feature type="compositionally biased region" description="Polar residues" evidence="1">
    <location>
        <begin position="1"/>
        <end position="11"/>
    </location>
</feature>
<accession>A0A9P7SVH7</accession>